<reference evidence="1 2" key="1">
    <citation type="submission" date="2019-05" db="EMBL/GenBank/DDBJ databases">
        <authorList>
            <person name="Chen C."/>
        </authorList>
    </citation>
    <scope>NUCLEOTIDE SEQUENCE [LARGE SCALE GENOMIC DNA]</scope>
    <source>
        <strain evidence="1 2">HB172198</strain>
    </source>
</reference>
<keyword evidence="2" id="KW-1185">Reference proteome</keyword>
<name>A0A4P8XPD7_9BACL</name>
<dbReference type="Proteomes" id="UP000300879">
    <property type="component" value="Chromosome"/>
</dbReference>
<gene>
    <name evidence="1" type="ORF">E6C60_3803</name>
</gene>
<organism evidence="1 2">
    <name type="scientific">Paenibacillus algicola</name>
    <dbReference type="NCBI Taxonomy" id="2565926"/>
    <lineage>
        <taxon>Bacteria</taxon>
        <taxon>Bacillati</taxon>
        <taxon>Bacillota</taxon>
        <taxon>Bacilli</taxon>
        <taxon>Bacillales</taxon>
        <taxon>Paenibacillaceae</taxon>
        <taxon>Paenibacillus</taxon>
    </lineage>
</organism>
<evidence type="ECO:0000313" key="1">
    <source>
        <dbReference type="EMBL" id="QCT04508.1"/>
    </source>
</evidence>
<dbReference type="EMBL" id="CP040396">
    <property type="protein sequence ID" value="QCT04508.1"/>
    <property type="molecule type" value="Genomic_DNA"/>
</dbReference>
<accession>A0A4P8XPD7</accession>
<dbReference type="KEGG" id="palo:E6C60_3803"/>
<dbReference type="AlphaFoldDB" id="A0A4P8XPD7"/>
<evidence type="ECO:0000313" key="2">
    <source>
        <dbReference type="Proteomes" id="UP000300879"/>
    </source>
</evidence>
<proteinExistence type="predicted"/>
<sequence>MRILIVCSLFLQHLLHAISAHVPLLAEDIVPCAVLFFLFEDRSSFVFPGIKLAKIGY</sequence>
<protein>
    <submittedName>
        <fullName evidence="1">Uncharacterized protein</fullName>
    </submittedName>
</protein>